<dbReference type="Pfam" id="PF19795">
    <property type="entry name" value="DUF6279"/>
    <property type="match status" value="1"/>
</dbReference>
<evidence type="ECO:0000256" key="1">
    <source>
        <dbReference type="SAM" id="Coils"/>
    </source>
</evidence>
<feature type="signal peptide" evidence="2">
    <location>
        <begin position="1"/>
        <end position="20"/>
    </location>
</feature>
<dbReference type="PROSITE" id="PS51257">
    <property type="entry name" value="PROKAR_LIPOPROTEIN"/>
    <property type="match status" value="1"/>
</dbReference>
<evidence type="ECO:0000256" key="2">
    <source>
        <dbReference type="SAM" id="SignalP"/>
    </source>
</evidence>
<keyword evidence="4" id="KW-1185">Reference proteome</keyword>
<name>A0AA48HVS9_9ALTE</name>
<dbReference type="KEGG" id="pmaw:MACH26_22840"/>
<dbReference type="RefSeq" id="WP_338292764.1">
    <property type="nucleotide sequence ID" value="NZ_AP027272.1"/>
</dbReference>
<dbReference type="Proteomes" id="UP001333710">
    <property type="component" value="Chromosome"/>
</dbReference>
<accession>A0AA48HVS9</accession>
<evidence type="ECO:0000313" key="4">
    <source>
        <dbReference type="Proteomes" id="UP001333710"/>
    </source>
</evidence>
<keyword evidence="1" id="KW-0175">Coiled coil</keyword>
<keyword evidence="2" id="KW-0732">Signal</keyword>
<reference evidence="3" key="1">
    <citation type="submission" date="2023-01" db="EMBL/GenBank/DDBJ databases">
        <title>Complete genome sequence of Planctobacterium marinum strain Dej080120_11.</title>
        <authorList>
            <person name="Ueki S."/>
            <person name="Maruyama F."/>
        </authorList>
    </citation>
    <scope>NUCLEOTIDE SEQUENCE</scope>
    <source>
        <strain evidence="3">Dej080120_11</strain>
    </source>
</reference>
<proteinExistence type="predicted"/>
<gene>
    <name evidence="3" type="ORF">MACH26_22840</name>
</gene>
<organism evidence="3 4">
    <name type="scientific">Planctobacterium marinum</name>
    <dbReference type="NCBI Taxonomy" id="1631968"/>
    <lineage>
        <taxon>Bacteria</taxon>
        <taxon>Pseudomonadati</taxon>
        <taxon>Pseudomonadota</taxon>
        <taxon>Gammaproteobacteria</taxon>
        <taxon>Alteromonadales</taxon>
        <taxon>Alteromonadaceae</taxon>
        <taxon>Planctobacterium</taxon>
    </lineage>
</organism>
<evidence type="ECO:0000313" key="3">
    <source>
        <dbReference type="EMBL" id="BDX06763.1"/>
    </source>
</evidence>
<evidence type="ECO:0008006" key="5">
    <source>
        <dbReference type="Google" id="ProtNLM"/>
    </source>
</evidence>
<dbReference type="PIRSF" id="PIRSF028200">
    <property type="entry name" value="UCP028200"/>
    <property type="match status" value="1"/>
</dbReference>
<dbReference type="EMBL" id="AP027272">
    <property type="protein sequence ID" value="BDX06763.1"/>
    <property type="molecule type" value="Genomic_DNA"/>
</dbReference>
<sequence length="277" mass="33107">MKKICVVFLLLLSGCSSQFAYNNLDWLVHWYLDDYIDLNKPQKIAFDERFAQWHDWHRGAELENYVRHLQDLKRMLQEGNITSEMVSGQFNRARDHWLRLREHVAPDIVSLAQLLNDKQVEELFASLEEKNAADEIERKEKSQEELTERFQKRFKEQLQDYFGRLTQEQKALVAKYAQQVIPNRLEWLTYRRAVQSAAKELLMQRDLDSFEQDFLSLVTQPEIHQHPQYIANLEHNRGVFSDLVVEVFPTITEKQKRRLYRKIDNYIDDFSELSQDG</sequence>
<dbReference type="InterPro" id="IPR016875">
    <property type="entry name" value="UCP028200"/>
</dbReference>
<feature type="chain" id="PRO_5041459124" description="Lipoprotein" evidence="2">
    <location>
        <begin position="21"/>
        <end position="277"/>
    </location>
</feature>
<protein>
    <recommendedName>
        <fullName evidence="5">Lipoprotein</fullName>
    </recommendedName>
</protein>
<feature type="coiled-coil region" evidence="1">
    <location>
        <begin position="124"/>
        <end position="153"/>
    </location>
</feature>
<dbReference type="AlphaFoldDB" id="A0AA48HVS9"/>